<comment type="caution">
    <text evidence="10">The sequence shown here is derived from an EMBL/GenBank/DDBJ whole genome shotgun (WGS) entry which is preliminary data.</text>
</comment>
<evidence type="ECO:0000256" key="4">
    <source>
        <dbReference type="ARBA" id="ARBA00022692"/>
    </source>
</evidence>
<keyword evidence="6 8" id="KW-0175">Coiled coil</keyword>
<dbReference type="Proteomes" id="UP001066276">
    <property type="component" value="Chromosome 6"/>
</dbReference>
<dbReference type="EMBL" id="JANPWB010000010">
    <property type="protein sequence ID" value="KAJ1139022.1"/>
    <property type="molecule type" value="Genomic_DNA"/>
</dbReference>
<organism evidence="10 11">
    <name type="scientific">Pleurodeles waltl</name>
    <name type="common">Iberian ribbed newt</name>
    <dbReference type="NCBI Taxonomy" id="8319"/>
    <lineage>
        <taxon>Eukaryota</taxon>
        <taxon>Metazoa</taxon>
        <taxon>Chordata</taxon>
        <taxon>Craniata</taxon>
        <taxon>Vertebrata</taxon>
        <taxon>Euteleostomi</taxon>
        <taxon>Amphibia</taxon>
        <taxon>Batrachia</taxon>
        <taxon>Caudata</taxon>
        <taxon>Salamandroidea</taxon>
        <taxon>Salamandridae</taxon>
        <taxon>Pleurodelinae</taxon>
        <taxon>Pleurodeles</taxon>
    </lineage>
</organism>
<evidence type="ECO:0000256" key="1">
    <source>
        <dbReference type="ARBA" id="ARBA00004167"/>
    </source>
</evidence>
<evidence type="ECO:0000256" key="3">
    <source>
        <dbReference type="ARBA" id="ARBA00022490"/>
    </source>
</evidence>
<dbReference type="Pfam" id="PF05781">
    <property type="entry name" value="MRVI1"/>
    <property type="match status" value="1"/>
</dbReference>
<dbReference type="PANTHER" id="PTHR15352:SF5">
    <property type="entry name" value="LYMPHOID-RESTRICTED MEMBRANE PROTEIN-LIKE"/>
    <property type="match status" value="1"/>
</dbReference>
<accession>A0AAV7QI74</accession>
<evidence type="ECO:0000256" key="5">
    <source>
        <dbReference type="ARBA" id="ARBA00022989"/>
    </source>
</evidence>
<feature type="region of interest" description="Disordered" evidence="9">
    <location>
        <begin position="52"/>
        <end position="72"/>
    </location>
</feature>
<comment type="subcellular location">
    <subcellularLocation>
        <location evidence="2">Cytoplasm</location>
    </subcellularLocation>
    <subcellularLocation>
        <location evidence="1">Membrane</location>
        <topology evidence="1">Single-pass membrane protein</topology>
    </subcellularLocation>
</comment>
<keyword evidence="11" id="KW-1185">Reference proteome</keyword>
<name>A0AAV7QI74_PLEWA</name>
<feature type="coiled-coil region" evidence="8">
    <location>
        <begin position="151"/>
        <end position="182"/>
    </location>
</feature>
<evidence type="ECO:0000313" key="10">
    <source>
        <dbReference type="EMBL" id="KAJ1139022.1"/>
    </source>
</evidence>
<feature type="compositionally biased region" description="Basic and acidic residues" evidence="9">
    <location>
        <begin position="60"/>
        <end position="72"/>
    </location>
</feature>
<evidence type="ECO:0000256" key="2">
    <source>
        <dbReference type="ARBA" id="ARBA00004496"/>
    </source>
</evidence>
<proteinExistence type="predicted"/>
<keyword evidence="4" id="KW-0812">Transmembrane</keyword>
<evidence type="ECO:0000256" key="8">
    <source>
        <dbReference type="SAM" id="Coils"/>
    </source>
</evidence>
<dbReference type="PANTHER" id="PTHR15352">
    <property type="entry name" value="LYMPHOID-RESTRICTED MEMBRANE PROTEIN, JAW1"/>
    <property type="match status" value="1"/>
</dbReference>
<keyword evidence="5" id="KW-1133">Transmembrane helix</keyword>
<evidence type="ECO:0000256" key="7">
    <source>
        <dbReference type="ARBA" id="ARBA00023136"/>
    </source>
</evidence>
<protein>
    <submittedName>
        <fullName evidence="10">Uncharacterized protein</fullName>
    </submittedName>
</protein>
<dbReference type="InterPro" id="IPR008677">
    <property type="entry name" value="MRVI1"/>
</dbReference>
<dbReference type="AlphaFoldDB" id="A0AAV7QI74"/>
<gene>
    <name evidence="10" type="ORF">NDU88_005399</name>
</gene>
<keyword evidence="7" id="KW-0472">Membrane</keyword>
<evidence type="ECO:0000256" key="9">
    <source>
        <dbReference type="SAM" id="MobiDB-lite"/>
    </source>
</evidence>
<reference evidence="10" key="1">
    <citation type="journal article" date="2022" name="bioRxiv">
        <title>Sequencing and chromosome-scale assembly of the giantPleurodeles waltlgenome.</title>
        <authorList>
            <person name="Brown T."/>
            <person name="Elewa A."/>
            <person name="Iarovenko S."/>
            <person name="Subramanian E."/>
            <person name="Araus A.J."/>
            <person name="Petzold A."/>
            <person name="Susuki M."/>
            <person name="Suzuki K.-i.T."/>
            <person name="Hayashi T."/>
            <person name="Toyoda A."/>
            <person name="Oliveira C."/>
            <person name="Osipova E."/>
            <person name="Leigh N.D."/>
            <person name="Simon A."/>
            <person name="Yun M.H."/>
        </authorList>
    </citation>
    <scope>NUCLEOTIDE SEQUENCE</scope>
    <source>
        <strain evidence="10">20211129_DDA</strain>
        <tissue evidence="10">Liver</tissue>
    </source>
</reference>
<sequence length="224" mass="25305">MGIRPFGLTSCGPEPRLTETEQRSVVGLTDNPIFSQFVHVCICIAVMESDSQEDSGSVSDSRKTSIEEHTEDRMTFIISEVDEVNEQSEESGGSDSEDSLEDQLVNSSIELSILERLGLNRVSLTEQDVEAAFAHFSLAFRCDSFTLRRRVQVEERARDVAEENIQQELEECHSLLQKFNEERVSLYEEEIKYGTHELMSSPLEPLTGVSAEVSKKPEERDRIP</sequence>
<feature type="region of interest" description="Disordered" evidence="9">
    <location>
        <begin position="201"/>
        <end position="224"/>
    </location>
</feature>
<evidence type="ECO:0000256" key="6">
    <source>
        <dbReference type="ARBA" id="ARBA00023054"/>
    </source>
</evidence>
<dbReference type="GO" id="GO:0005789">
    <property type="term" value="C:endoplasmic reticulum membrane"/>
    <property type="evidence" value="ECO:0007669"/>
    <property type="project" value="TreeGrafter"/>
</dbReference>
<feature type="compositionally biased region" description="Basic and acidic residues" evidence="9">
    <location>
        <begin position="213"/>
        <end position="224"/>
    </location>
</feature>
<evidence type="ECO:0000313" key="11">
    <source>
        <dbReference type="Proteomes" id="UP001066276"/>
    </source>
</evidence>
<keyword evidence="3" id="KW-0963">Cytoplasm</keyword>